<keyword evidence="2" id="KW-1185">Reference proteome</keyword>
<dbReference type="EMBL" id="JAOPHQ010003411">
    <property type="protein sequence ID" value="KAK0143549.1"/>
    <property type="molecule type" value="Genomic_DNA"/>
</dbReference>
<evidence type="ECO:0000313" key="2">
    <source>
        <dbReference type="Proteomes" id="UP001174136"/>
    </source>
</evidence>
<name>A0AA47MNH6_MERPO</name>
<dbReference type="Proteomes" id="UP001174136">
    <property type="component" value="Unassembled WGS sequence"/>
</dbReference>
<protein>
    <submittedName>
        <fullName evidence="1">Uncharacterized protein</fullName>
    </submittedName>
</protein>
<sequence>MAGSGLSTSSSTTPLSAIRNLICNEACRRNDPMFTLSCSYRPIKQLSTGEMMVRERRDISVRAEPQVLLQNLLEGQTYRTPYTHVSWRHPGEELKVHDSPWTEEQVWCSPHIECNHMPDHFPTIPTPAVIHHTHLKSIACDGWGTSHTLFYLYSC</sequence>
<accession>A0AA47MNH6</accession>
<dbReference type="AlphaFoldDB" id="A0AA47MNH6"/>
<reference evidence="1" key="1">
    <citation type="journal article" date="2023" name="Front. Mar. Sci.">
        <title>A new Merluccius polli reference genome to investigate the effects of global change in West African waters.</title>
        <authorList>
            <person name="Mateo J.L."/>
            <person name="Blanco-Fernandez C."/>
            <person name="Garcia-Vazquez E."/>
            <person name="Machado-Schiaffino G."/>
        </authorList>
    </citation>
    <scope>NUCLEOTIDE SEQUENCE</scope>
    <source>
        <strain evidence="1">C29</strain>
        <tissue evidence="1">Fin</tissue>
    </source>
</reference>
<evidence type="ECO:0000313" key="1">
    <source>
        <dbReference type="EMBL" id="KAK0143549.1"/>
    </source>
</evidence>
<comment type="caution">
    <text evidence="1">The sequence shown here is derived from an EMBL/GenBank/DDBJ whole genome shotgun (WGS) entry which is preliminary data.</text>
</comment>
<organism evidence="1 2">
    <name type="scientific">Merluccius polli</name>
    <name type="common">Benguela hake</name>
    <name type="synonym">Merluccius cadenati</name>
    <dbReference type="NCBI Taxonomy" id="89951"/>
    <lineage>
        <taxon>Eukaryota</taxon>
        <taxon>Metazoa</taxon>
        <taxon>Chordata</taxon>
        <taxon>Craniata</taxon>
        <taxon>Vertebrata</taxon>
        <taxon>Euteleostomi</taxon>
        <taxon>Actinopterygii</taxon>
        <taxon>Neopterygii</taxon>
        <taxon>Teleostei</taxon>
        <taxon>Neoteleostei</taxon>
        <taxon>Acanthomorphata</taxon>
        <taxon>Zeiogadaria</taxon>
        <taxon>Gadariae</taxon>
        <taxon>Gadiformes</taxon>
        <taxon>Gadoidei</taxon>
        <taxon>Merlucciidae</taxon>
        <taxon>Merluccius</taxon>
    </lineage>
</organism>
<gene>
    <name evidence="1" type="ORF">N1851_018289</name>
</gene>
<proteinExistence type="predicted"/>